<evidence type="ECO:0000259" key="11">
    <source>
        <dbReference type="PROSITE" id="PS51712"/>
    </source>
</evidence>
<organism evidence="12 13">
    <name type="scientific">candidate division GN15 bacterium</name>
    <dbReference type="NCBI Taxonomy" id="2072418"/>
    <lineage>
        <taxon>Bacteria</taxon>
        <taxon>candidate division GN15</taxon>
    </lineage>
</organism>
<dbReference type="Proteomes" id="UP000250918">
    <property type="component" value="Unassembled WGS sequence"/>
</dbReference>
<dbReference type="InterPro" id="IPR031166">
    <property type="entry name" value="G_ENGA"/>
</dbReference>
<evidence type="ECO:0000313" key="13">
    <source>
        <dbReference type="Proteomes" id="UP000250918"/>
    </source>
</evidence>
<dbReference type="Pfam" id="PF01926">
    <property type="entry name" value="MMR_HSR1"/>
    <property type="match status" value="2"/>
</dbReference>
<dbReference type="FunFam" id="3.40.50.300:FF:000040">
    <property type="entry name" value="GTPase Der"/>
    <property type="match status" value="1"/>
</dbReference>
<dbReference type="Gene3D" id="3.40.50.300">
    <property type="entry name" value="P-loop containing nucleotide triphosphate hydrolases"/>
    <property type="match status" value="2"/>
</dbReference>
<dbReference type="GO" id="GO:0005525">
    <property type="term" value="F:GTP binding"/>
    <property type="evidence" value="ECO:0007669"/>
    <property type="project" value="UniProtKB-UniRule"/>
</dbReference>
<accession>A0A855X318</accession>
<evidence type="ECO:0000313" key="12">
    <source>
        <dbReference type="EMBL" id="PWB68646.1"/>
    </source>
</evidence>
<dbReference type="HAMAP" id="MF_00195">
    <property type="entry name" value="GTPase_Der"/>
    <property type="match status" value="1"/>
</dbReference>
<feature type="domain" description="EngA-type G" evidence="11">
    <location>
        <begin position="178"/>
        <end position="353"/>
    </location>
</feature>
<dbReference type="PROSITE" id="PS51712">
    <property type="entry name" value="G_ENGA"/>
    <property type="match status" value="2"/>
</dbReference>
<evidence type="ECO:0000256" key="2">
    <source>
        <dbReference type="ARBA" id="ARBA00020953"/>
    </source>
</evidence>
<feature type="domain" description="EngA-type G" evidence="11">
    <location>
        <begin position="4"/>
        <end position="168"/>
    </location>
</feature>
<dbReference type="NCBIfam" id="TIGR03594">
    <property type="entry name" value="GTPase_EngA"/>
    <property type="match status" value="1"/>
</dbReference>
<comment type="function">
    <text evidence="8 10">GTPase that plays an essential role in the late steps of ribosome biogenesis.</text>
</comment>
<evidence type="ECO:0000256" key="1">
    <source>
        <dbReference type="ARBA" id="ARBA00008279"/>
    </source>
</evidence>
<feature type="binding site" evidence="8">
    <location>
        <begin position="10"/>
        <end position="17"/>
    </location>
    <ligand>
        <name>GTP</name>
        <dbReference type="ChEBI" id="CHEBI:37565"/>
        <label>1</label>
    </ligand>
</feature>
<dbReference type="CDD" id="cd01894">
    <property type="entry name" value="EngA1"/>
    <property type="match status" value="1"/>
</dbReference>
<dbReference type="PANTHER" id="PTHR43834:SF6">
    <property type="entry name" value="GTPASE DER"/>
    <property type="match status" value="1"/>
</dbReference>
<dbReference type="SUPFAM" id="SSF52540">
    <property type="entry name" value="P-loop containing nucleoside triphosphate hydrolases"/>
    <property type="match status" value="2"/>
</dbReference>
<feature type="binding site" evidence="8">
    <location>
        <begin position="57"/>
        <end position="61"/>
    </location>
    <ligand>
        <name>GTP</name>
        <dbReference type="ChEBI" id="CHEBI:37565"/>
        <label>1</label>
    </ligand>
</feature>
<dbReference type="FunFam" id="3.30.300.20:FF:000004">
    <property type="entry name" value="GTPase Der"/>
    <property type="match status" value="1"/>
</dbReference>
<evidence type="ECO:0000256" key="8">
    <source>
        <dbReference type="HAMAP-Rule" id="MF_00195"/>
    </source>
</evidence>
<feature type="binding site" evidence="8">
    <location>
        <begin position="296"/>
        <end position="299"/>
    </location>
    <ligand>
        <name>GTP</name>
        <dbReference type="ChEBI" id="CHEBI:37565"/>
        <label>2</label>
    </ligand>
</feature>
<evidence type="ECO:0000256" key="3">
    <source>
        <dbReference type="ARBA" id="ARBA00022517"/>
    </source>
</evidence>
<dbReference type="FunFam" id="3.40.50.300:FF:000057">
    <property type="entry name" value="GTPase Der"/>
    <property type="match status" value="1"/>
</dbReference>
<comment type="caution">
    <text evidence="12">The sequence shown here is derived from an EMBL/GenBank/DDBJ whole genome shotgun (WGS) entry which is preliminary data.</text>
</comment>
<evidence type="ECO:0000256" key="6">
    <source>
        <dbReference type="ARBA" id="ARBA00023134"/>
    </source>
</evidence>
<keyword evidence="3 8" id="KW-0690">Ribosome biogenesis</keyword>
<dbReference type="EMBL" id="PQAP01000194">
    <property type="protein sequence ID" value="PWB68646.1"/>
    <property type="molecule type" value="Genomic_DNA"/>
</dbReference>
<keyword evidence="5 8" id="KW-0547">Nucleotide-binding</keyword>
<dbReference type="NCBIfam" id="TIGR00231">
    <property type="entry name" value="small_GTP"/>
    <property type="match status" value="2"/>
</dbReference>
<dbReference type="InterPro" id="IPR015946">
    <property type="entry name" value="KH_dom-like_a/b"/>
</dbReference>
<dbReference type="InterPro" id="IPR027417">
    <property type="entry name" value="P-loop_NTPase"/>
</dbReference>
<evidence type="ECO:0000256" key="4">
    <source>
        <dbReference type="ARBA" id="ARBA00022737"/>
    </source>
</evidence>
<comment type="subunit">
    <text evidence="8">Associates with the 50S ribosomal subunit.</text>
</comment>
<feature type="binding site" evidence="8">
    <location>
        <begin position="184"/>
        <end position="191"/>
    </location>
    <ligand>
        <name>GTP</name>
        <dbReference type="ChEBI" id="CHEBI:37565"/>
        <label>2</label>
    </ligand>
</feature>
<dbReference type="Gene3D" id="3.30.300.20">
    <property type="match status" value="1"/>
</dbReference>
<evidence type="ECO:0000256" key="7">
    <source>
        <dbReference type="ARBA" id="ARBA00032345"/>
    </source>
</evidence>
<dbReference type="GO" id="GO:0042254">
    <property type="term" value="P:ribosome biogenesis"/>
    <property type="evidence" value="ECO:0007669"/>
    <property type="project" value="UniProtKB-KW"/>
</dbReference>
<dbReference type="PIRSF" id="PIRSF006485">
    <property type="entry name" value="GTP-binding_EngA"/>
    <property type="match status" value="1"/>
</dbReference>
<proteinExistence type="inferred from homology"/>
<dbReference type="InterPro" id="IPR032859">
    <property type="entry name" value="KH_dom-like"/>
</dbReference>
<name>A0A855X318_9BACT</name>
<dbReference type="PANTHER" id="PTHR43834">
    <property type="entry name" value="GTPASE DER"/>
    <property type="match status" value="1"/>
</dbReference>
<dbReference type="InterPro" id="IPR016484">
    <property type="entry name" value="GTPase_Der"/>
</dbReference>
<sequence>MNLPTIAIVGRPNVGKSSLFNRLLRKKVAVVHPRSGITRDRNYAVCDWNGVDFHLIDTGGIVPDSRDAMERLIADQAEFAIHEADLVLLVVDTQTGSDQTDEQIARLLFKAGKNTMVVANKADNELLESQIYEFMRLGLGDPFPVSATAGLNIGELLDEIVKRLPAPEEAAEEMESAIRVAVVGRPNVGKSSFINRLLGENRLIVSDVAGTTRDAVDTPFEFEGRKYVLVDTAGLRRRYKVSENVEFYTNLRTNRTIENCDVAVVLIDAVEGVTAQDQHILSDVLENRRGAVIAVNKWDLIEKTDKTADEYLVRVKETLAHDSFVPVVFISALTGQRVTKALAIVDRVHEQNYRKLSTSELNRFLQEVYGRRKPPARLGKFIQMKYLTQTETAPPTFVFFTSHPELVDKSYIQYLNNQLREEFGFEGVPIRLKFRRK</sequence>
<dbReference type="AlphaFoldDB" id="A0A855X318"/>
<comment type="similarity">
    <text evidence="1 8 9 10">Belongs to the TRAFAC class TrmE-Era-EngA-EngB-Septin-like GTPase superfamily. EngA (Der) GTPase family.</text>
</comment>
<evidence type="ECO:0000256" key="10">
    <source>
        <dbReference type="RuleBase" id="RU004481"/>
    </source>
</evidence>
<evidence type="ECO:0000256" key="9">
    <source>
        <dbReference type="PROSITE-ProRule" id="PRU01049"/>
    </source>
</evidence>
<dbReference type="InterPro" id="IPR005225">
    <property type="entry name" value="Small_GTP-bd"/>
</dbReference>
<gene>
    <name evidence="8 12" type="primary">der</name>
    <name evidence="12" type="ORF">C3F09_11270</name>
</gene>
<protein>
    <recommendedName>
        <fullName evidence="2 8">GTPase Der</fullName>
    </recommendedName>
    <alternativeName>
        <fullName evidence="7 8">GTP-binding protein EngA</fullName>
    </alternativeName>
</protein>
<reference evidence="12 13" key="1">
    <citation type="journal article" date="2018" name="ISME J.">
        <title>A methanotrophic archaeon couples anaerobic oxidation of methane to Fe(III) reduction.</title>
        <authorList>
            <person name="Cai C."/>
            <person name="Leu A.O."/>
            <person name="Xie G.J."/>
            <person name="Guo J."/>
            <person name="Feng Y."/>
            <person name="Zhao J.X."/>
            <person name="Tyson G.W."/>
            <person name="Yuan Z."/>
            <person name="Hu S."/>
        </authorList>
    </citation>
    <scope>NUCLEOTIDE SEQUENCE [LARGE SCALE GENOMIC DNA]</scope>
    <source>
        <strain evidence="12">FeB_12</strain>
    </source>
</reference>
<keyword evidence="6 8" id="KW-0342">GTP-binding</keyword>
<feature type="binding site" evidence="8">
    <location>
        <begin position="231"/>
        <end position="235"/>
    </location>
    <ligand>
        <name>GTP</name>
        <dbReference type="ChEBI" id="CHEBI:37565"/>
        <label>2</label>
    </ligand>
</feature>
<dbReference type="Pfam" id="PF14714">
    <property type="entry name" value="KH_dom-like"/>
    <property type="match status" value="1"/>
</dbReference>
<evidence type="ECO:0000256" key="5">
    <source>
        <dbReference type="ARBA" id="ARBA00022741"/>
    </source>
</evidence>
<dbReference type="PRINTS" id="PR00326">
    <property type="entry name" value="GTP1OBG"/>
</dbReference>
<feature type="binding site" evidence="8">
    <location>
        <begin position="120"/>
        <end position="123"/>
    </location>
    <ligand>
        <name>GTP</name>
        <dbReference type="ChEBI" id="CHEBI:37565"/>
        <label>1</label>
    </ligand>
</feature>
<dbReference type="CDD" id="cd01895">
    <property type="entry name" value="EngA2"/>
    <property type="match status" value="1"/>
</dbReference>
<dbReference type="GO" id="GO:0043022">
    <property type="term" value="F:ribosome binding"/>
    <property type="evidence" value="ECO:0007669"/>
    <property type="project" value="TreeGrafter"/>
</dbReference>
<keyword evidence="4 10" id="KW-0677">Repeat</keyword>
<dbReference type="InterPro" id="IPR006073">
    <property type="entry name" value="GTP-bd"/>
</dbReference>